<evidence type="ECO:0000256" key="11">
    <source>
        <dbReference type="RuleBase" id="RU003750"/>
    </source>
</evidence>
<dbReference type="InterPro" id="IPR048254">
    <property type="entry name" value="CDP_ALCOHOL_P_TRANSF_CS"/>
</dbReference>
<evidence type="ECO:0000256" key="2">
    <source>
        <dbReference type="ARBA" id="ARBA00010441"/>
    </source>
</evidence>
<evidence type="ECO:0000256" key="7">
    <source>
        <dbReference type="ARBA" id="ARBA00023098"/>
    </source>
</evidence>
<proteinExistence type="inferred from homology"/>
<evidence type="ECO:0000256" key="9">
    <source>
        <dbReference type="ARBA" id="ARBA00023209"/>
    </source>
</evidence>
<dbReference type="Gene3D" id="1.20.120.1760">
    <property type="match status" value="1"/>
</dbReference>
<comment type="caution">
    <text evidence="13">The sequence shown here is derived from an EMBL/GenBank/DDBJ whole genome shotgun (WGS) entry which is preliminary data.</text>
</comment>
<dbReference type="PROSITE" id="PS00379">
    <property type="entry name" value="CDP_ALCOHOL_P_TRANSF"/>
    <property type="match status" value="1"/>
</dbReference>
<dbReference type="RefSeq" id="WP_313982822.1">
    <property type="nucleotide sequence ID" value="NZ_JASJOS010000010.1"/>
</dbReference>
<evidence type="ECO:0000256" key="5">
    <source>
        <dbReference type="ARBA" id="ARBA00022692"/>
    </source>
</evidence>
<evidence type="ECO:0000256" key="3">
    <source>
        <dbReference type="ARBA" id="ARBA00022516"/>
    </source>
</evidence>
<feature type="transmembrane region" description="Helical" evidence="12">
    <location>
        <begin position="37"/>
        <end position="56"/>
    </location>
</feature>
<keyword evidence="6 12" id="KW-1133">Transmembrane helix</keyword>
<evidence type="ECO:0000256" key="4">
    <source>
        <dbReference type="ARBA" id="ARBA00022679"/>
    </source>
</evidence>
<dbReference type="InterPro" id="IPR000462">
    <property type="entry name" value="CDP-OH_P_trans"/>
</dbReference>
<evidence type="ECO:0000256" key="1">
    <source>
        <dbReference type="ARBA" id="ARBA00004141"/>
    </source>
</evidence>
<feature type="transmembrane region" description="Helical" evidence="12">
    <location>
        <begin position="12"/>
        <end position="31"/>
    </location>
</feature>
<dbReference type="AlphaFoldDB" id="A0AAE3QTZ3"/>
<evidence type="ECO:0000313" key="14">
    <source>
        <dbReference type="Proteomes" id="UP001241110"/>
    </source>
</evidence>
<comment type="subcellular location">
    <subcellularLocation>
        <location evidence="1">Membrane</location>
        <topology evidence="1">Multi-pass membrane protein</topology>
    </subcellularLocation>
</comment>
<evidence type="ECO:0000256" key="10">
    <source>
        <dbReference type="ARBA" id="ARBA00023264"/>
    </source>
</evidence>
<name>A0AAE3QTZ3_9BACT</name>
<dbReference type="GO" id="GO:0046474">
    <property type="term" value="P:glycerophospholipid biosynthetic process"/>
    <property type="evidence" value="ECO:0007669"/>
    <property type="project" value="TreeGrafter"/>
</dbReference>
<keyword evidence="5 12" id="KW-0812">Transmembrane</keyword>
<dbReference type="PANTHER" id="PTHR14269">
    <property type="entry name" value="CDP-DIACYLGLYCEROL--GLYCEROL-3-PHOSPHATE 3-PHOSPHATIDYLTRANSFERASE-RELATED"/>
    <property type="match status" value="1"/>
</dbReference>
<keyword evidence="4 11" id="KW-0808">Transferase</keyword>
<dbReference type="GO" id="GO:0016780">
    <property type="term" value="F:phosphotransferase activity, for other substituted phosphate groups"/>
    <property type="evidence" value="ECO:0007669"/>
    <property type="project" value="InterPro"/>
</dbReference>
<evidence type="ECO:0000313" key="13">
    <source>
        <dbReference type="EMBL" id="MDJ1483190.1"/>
    </source>
</evidence>
<feature type="transmembrane region" description="Helical" evidence="12">
    <location>
        <begin position="76"/>
        <end position="92"/>
    </location>
</feature>
<keyword evidence="10" id="KW-1208">Phospholipid metabolism</keyword>
<evidence type="ECO:0000256" key="12">
    <source>
        <dbReference type="SAM" id="Phobius"/>
    </source>
</evidence>
<evidence type="ECO:0000256" key="8">
    <source>
        <dbReference type="ARBA" id="ARBA00023136"/>
    </source>
</evidence>
<keyword evidence="8 12" id="KW-0472">Membrane</keyword>
<dbReference type="EMBL" id="JASJOS010000010">
    <property type="protein sequence ID" value="MDJ1483190.1"/>
    <property type="molecule type" value="Genomic_DNA"/>
</dbReference>
<dbReference type="Proteomes" id="UP001241110">
    <property type="component" value="Unassembled WGS sequence"/>
</dbReference>
<sequence>MLNIKSNSFWTIPNILSLYRIVIFPFIFHLVLTQQEFLFSIFITISLVTDILDGWIARTFKLQTEIGAKLDSWADLGTYILAFLAIYVFKWSDIKPHSMILVLFFVFWLVSYLYVFYKFRGLIGLHTYMFKLTGYFQGGFIVYLFLFGFQPIVFYFALIWGTIACIEEIIIIALLREPKTNVKGLYWVLKNHSKNP</sequence>
<keyword evidence="9" id="KW-0594">Phospholipid biosynthesis</keyword>
<dbReference type="Pfam" id="PF01066">
    <property type="entry name" value="CDP-OH_P_transf"/>
    <property type="match status" value="1"/>
</dbReference>
<gene>
    <name evidence="13" type="ORF">QNI16_22015</name>
</gene>
<dbReference type="InterPro" id="IPR043130">
    <property type="entry name" value="CDP-OH_PTrfase_TM_dom"/>
</dbReference>
<organism evidence="13 14">
    <name type="scientific">Xanthocytophaga flava</name>
    <dbReference type="NCBI Taxonomy" id="3048013"/>
    <lineage>
        <taxon>Bacteria</taxon>
        <taxon>Pseudomonadati</taxon>
        <taxon>Bacteroidota</taxon>
        <taxon>Cytophagia</taxon>
        <taxon>Cytophagales</taxon>
        <taxon>Rhodocytophagaceae</taxon>
        <taxon>Xanthocytophaga</taxon>
    </lineage>
</organism>
<protein>
    <submittedName>
        <fullName evidence="13">CDP-alcohol phosphatidyltransferase family protein</fullName>
    </submittedName>
</protein>
<evidence type="ECO:0000256" key="6">
    <source>
        <dbReference type="ARBA" id="ARBA00022989"/>
    </source>
</evidence>
<dbReference type="GO" id="GO:0016020">
    <property type="term" value="C:membrane"/>
    <property type="evidence" value="ECO:0007669"/>
    <property type="project" value="UniProtKB-SubCell"/>
</dbReference>
<dbReference type="InterPro" id="IPR050324">
    <property type="entry name" value="CDP-alcohol_PTase-I"/>
</dbReference>
<feature type="transmembrane region" description="Helical" evidence="12">
    <location>
        <begin position="98"/>
        <end position="116"/>
    </location>
</feature>
<keyword evidence="7" id="KW-0443">Lipid metabolism</keyword>
<dbReference type="PANTHER" id="PTHR14269:SF11">
    <property type="entry name" value="CDP-DIACYLGLYCEROL--GLYCEROL-3-PHOSPHATE 3-PHOSPHATIDYLTRANSFERASE"/>
    <property type="match status" value="1"/>
</dbReference>
<reference evidence="13" key="1">
    <citation type="submission" date="2023-05" db="EMBL/GenBank/DDBJ databases">
        <authorList>
            <person name="Zhang X."/>
        </authorList>
    </citation>
    <scope>NUCLEOTIDE SEQUENCE</scope>
    <source>
        <strain evidence="13">YF14B1</strain>
    </source>
</reference>
<accession>A0AAE3QTZ3</accession>
<comment type="similarity">
    <text evidence="2 11">Belongs to the CDP-alcohol phosphatidyltransferase class-I family.</text>
</comment>
<keyword evidence="3" id="KW-0444">Lipid biosynthesis</keyword>